<reference evidence="7" key="1">
    <citation type="submission" date="2021-07" db="EMBL/GenBank/DDBJ databases">
        <authorList>
            <person name="Branca A.L. A."/>
        </authorList>
    </citation>
    <scope>NUCLEOTIDE SEQUENCE</scope>
</reference>
<dbReference type="Pfam" id="PF00172">
    <property type="entry name" value="Zn_clus"/>
    <property type="match status" value="1"/>
</dbReference>
<dbReference type="AlphaFoldDB" id="A0A9W4I1W2"/>
<dbReference type="CDD" id="cd00067">
    <property type="entry name" value="GAL4"/>
    <property type="match status" value="1"/>
</dbReference>
<evidence type="ECO:0000256" key="3">
    <source>
        <dbReference type="ARBA" id="ARBA00023163"/>
    </source>
</evidence>
<dbReference type="Gene3D" id="4.10.240.10">
    <property type="entry name" value="Zn(2)-C6 fungal-type DNA-binding domain"/>
    <property type="match status" value="1"/>
</dbReference>
<dbReference type="PROSITE" id="PS00463">
    <property type="entry name" value="ZN2_CY6_FUNGAL_1"/>
    <property type="match status" value="1"/>
</dbReference>
<dbReference type="PANTHER" id="PTHR37534">
    <property type="entry name" value="TRANSCRIPTIONAL ACTIVATOR PROTEIN UGA3"/>
    <property type="match status" value="1"/>
</dbReference>
<evidence type="ECO:0000256" key="5">
    <source>
        <dbReference type="SAM" id="MobiDB-lite"/>
    </source>
</evidence>
<dbReference type="OrthoDB" id="39175at2759"/>
<dbReference type="EMBL" id="CAJVOS010000049">
    <property type="protein sequence ID" value="CAG8199050.1"/>
    <property type="molecule type" value="Genomic_DNA"/>
</dbReference>
<gene>
    <name evidence="7" type="ORF">POLS_LOCUS7485</name>
</gene>
<keyword evidence="2" id="KW-0238">DNA-binding</keyword>
<dbReference type="GO" id="GO:0045944">
    <property type="term" value="P:positive regulation of transcription by RNA polymerase II"/>
    <property type="evidence" value="ECO:0007669"/>
    <property type="project" value="TreeGrafter"/>
</dbReference>
<evidence type="ECO:0000259" key="6">
    <source>
        <dbReference type="PROSITE" id="PS50048"/>
    </source>
</evidence>
<dbReference type="Proteomes" id="UP001153618">
    <property type="component" value="Unassembled WGS sequence"/>
</dbReference>
<organism evidence="7 8">
    <name type="scientific">Penicillium olsonii</name>
    <dbReference type="NCBI Taxonomy" id="99116"/>
    <lineage>
        <taxon>Eukaryota</taxon>
        <taxon>Fungi</taxon>
        <taxon>Dikarya</taxon>
        <taxon>Ascomycota</taxon>
        <taxon>Pezizomycotina</taxon>
        <taxon>Eurotiomycetes</taxon>
        <taxon>Eurotiomycetidae</taxon>
        <taxon>Eurotiales</taxon>
        <taxon>Aspergillaceae</taxon>
        <taxon>Penicillium</taxon>
    </lineage>
</organism>
<feature type="region of interest" description="Disordered" evidence="5">
    <location>
        <begin position="76"/>
        <end position="98"/>
    </location>
</feature>
<keyword evidence="1" id="KW-0805">Transcription regulation</keyword>
<dbReference type="PANTHER" id="PTHR37534:SF7">
    <property type="entry name" value="TRANSCRIPTIONAL ACTIVATOR PROTEIN UGA3"/>
    <property type="match status" value="1"/>
</dbReference>
<keyword evidence="8" id="KW-1185">Reference proteome</keyword>
<evidence type="ECO:0000256" key="4">
    <source>
        <dbReference type="ARBA" id="ARBA00023242"/>
    </source>
</evidence>
<dbReference type="SMART" id="SM00066">
    <property type="entry name" value="GAL4"/>
    <property type="match status" value="1"/>
</dbReference>
<dbReference type="GO" id="GO:0000981">
    <property type="term" value="F:DNA-binding transcription factor activity, RNA polymerase II-specific"/>
    <property type="evidence" value="ECO:0007669"/>
    <property type="project" value="InterPro"/>
</dbReference>
<name>A0A9W4I1W2_PENOL</name>
<comment type="caution">
    <text evidence="7">The sequence shown here is derived from an EMBL/GenBank/DDBJ whole genome shotgun (WGS) entry which is preliminary data.</text>
</comment>
<dbReference type="InterPro" id="IPR036864">
    <property type="entry name" value="Zn2-C6_fun-type_DNA-bd_sf"/>
</dbReference>
<feature type="domain" description="Zn(2)-C6 fungal-type" evidence="6">
    <location>
        <begin position="20"/>
        <end position="48"/>
    </location>
</feature>
<dbReference type="GO" id="GO:0008270">
    <property type="term" value="F:zinc ion binding"/>
    <property type="evidence" value="ECO:0007669"/>
    <property type="project" value="InterPro"/>
</dbReference>
<keyword evidence="3" id="KW-0804">Transcription</keyword>
<evidence type="ECO:0000313" key="7">
    <source>
        <dbReference type="EMBL" id="CAG8199050.1"/>
    </source>
</evidence>
<protein>
    <recommendedName>
        <fullName evidence="6">Zn(2)-C6 fungal-type domain-containing protein</fullName>
    </recommendedName>
</protein>
<dbReference type="GO" id="GO:0005634">
    <property type="term" value="C:nucleus"/>
    <property type="evidence" value="ECO:0007669"/>
    <property type="project" value="TreeGrafter"/>
</dbReference>
<dbReference type="PROSITE" id="PS50048">
    <property type="entry name" value="ZN2_CY6_FUNGAL_2"/>
    <property type="match status" value="1"/>
</dbReference>
<accession>A0A9W4I1W2</accession>
<dbReference type="GO" id="GO:0000976">
    <property type="term" value="F:transcription cis-regulatory region binding"/>
    <property type="evidence" value="ECO:0007669"/>
    <property type="project" value="TreeGrafter"/>
</dbReference>
<proteinExistence type="predicted"/>
<keyword evidence="4" id="KW-0539">Nucleus</keyword>
<dbReference type="SUPFAM" id="SSF57701">
    <property type="entry name" value="Zn2/Cys6 DNA-binding domain"/>
    <property type="match status" value="1"/>
</dbReference>
<evidence type="ECO:0000313" key="8">
    <source>
        <dbReference type="Proteomes" id="UP001153618"/>
    </source>
</evidence>
<sequence>MYKPAPPRPKKTNIVRSRNGCKGCRERRTKCDEKTPVCGTCARLGKPCEKIKPELKFHVVTGPTRATTAPSARVQTSKGQVSIAAPDSRRDLPTPNGSLIRSLQHTERDVFYSTYWEDRCLPALPPMFHAISGLLDFAPLKGAVLALSACNISRIQAERKSSANMTSSSVYQPSLQHQTRSQLYYSSAIKNFTALTSQDYQHNLRLVLAILVTFGYIESSMGNFDGFYCHVQGLSGFLVELRQYTEDPIIRDLLAAWFQSQFLVWWARTYFSSLAVQRQLPSIHLPAVLCQSPGSLHERRAVVLGILCESHLVNTKETLGHWDQSELWSVTLPESSHEETNPLWAAQLEDASRRLDTWVQNLPPSELPIKTETSSASHVLFKSHDAALNFAYYATSRIMQCVSFLYSLQTNDTQGILNGCFETEGWISLLLDIARGVDLHASITMNTYTIGFSSLLLAASLRCQDLSLGMKIEQWLQNLESIQPTEEGAFPVYQTLAVVKAINRQRMLGRDIFGVSQPVDDGGGTPKFHGYNSQMIRSLLMHGRCRSSGEFFTEDMELDI</sequence>
<evidence type="ECO:0000256" key="2">
    <source>
        <dbReference type="ARBA" id="ARBA00023125"/>
    </source>
</evidence>
<evidence type="ECO:0000256" key="1">
    <source>
        <dbReference type="ARBA" id="ARBA00023015"/>
    </source>
</evidence>
<dbReference type="InterPro" id="IPR001138">
    <property type="entry name" value="Zn2Cys6_DnaBD"/>
</dbReference>